<feature type="domain" description="C-type lectin" evidence="2">
    <location>
        <begin position="215"/>
        <end position="342"/>
    </location>
</feature>
<accession>A0A2W1BZP3</accession>
<dbReference type="AlphaFoldDB" id="A0A2W1BZP3"/>
<sequence length="369" mass="41404">MGSASNIASQTPNEDSTVNPNYTGLLFLSSMADRHSGNKGSSEPNKTDQAIRSCFALNQKCAFRCDYQYRQLTKGWFKLYEVPETWQDARLRCTLQGAVLASPTSSAMAAEMRNTMKNFFLQDTEIFTGIHSTFSSGSYQTVDGIPLSKIPLVWGNNEPDNLGNKERCITFNSNGSAVDRMCEEPRPYICFRSGEKEVPTNRCGTVDDGYNYDENTKKCYKFHTVPGTFDRAHFVCLAEGGHLAIINSKEEAEVLRKLFAKYPASSMPGTFHKDVAIIGFHDWGSWGDWRTIHGETLKEAGFDKFSRGDPNNLAPGEHCGSIYRSALLNDFWCDKPAAFICEKDPAYPPVCQPKTDEEMEIDKRFKNEV</sequence>
<dbReference type="PANTHER" id="PTHR22803">
    <property type="entry name" value="MANNOSE, PHOSPHOLIPASE, LECTIN RECEPTOR RELATED"/>
    <property type="match status" value="1"/>
</dbReference>
<dbReference type="Gene3D" id="3.10.100.10">
    <property type="entry name" value="Mannose-Binding Protein A, subunit A"/>
    <property type="match status" value="2"/>
</dbReference>
<dbReference type="Proteomes" id="UP000249218">
    <property type="component" value="Unassembled WGS sequence"/>
</dbReference>
<dbReference type="InterPro" id="IPR016186">
    <property type="entry name" value="C-type_lectin-like/link_sf"/>
</dbReference>
<dbReference type="OrthoDB" id="7357196at2759"/>
<dbReference type="InterPro" id="IPR001304">
    <property type="entry name" value="C-type_lectin-like"/>
</dbReference>
<name>A0A2W1BZP3_HELAM</name>
<dbReference type="CDD" id="cd00037">
    <property type="entry name" value="CLECT"/>
    <property type="match status" value="2"/>
</dbReference>
<evidence type="ECO:0000313" key="3">
    <source>
        <dbReference type="EMBL" id="PZC78330.1"/>
    </source>
</evidence>
<dbReference type="PROSITE" id="PS00615">
    <property type="entry name" value="C_TYPE_LECTIN_1"/>
    <property type="match status" value="1"/>
</dbReference>
<proteinExistence type="predicted"/>
<dbReference type="InterPro" id="IPR018378">
    <property type="entry name" value="C-type_lectin_CS"/>
</dbReference>
<evidence type="ECO:0000313" key="4">
    <source>
        <dbReference type="Proteomes" id="UP000249218"/>
    </source>
</evidence>
<dbReference type="Pfam" id="PF00059">
    <property type="entry name" value="Lectin_C"/>
    <property type="match status" value="2"/>
</dbReference>
<dbReference type="SUPFAM" id="SSF56436">
    <property type="entry name" value="C-type lectin-like"/>
    <property type="match status" value="2"/>
</dbReference>
<feature type="domain" description="C-type lectin" evidence="2">
    <location>
        <begin position="77"/>
        <end position="191"/>
    </location>
</feature>
<evidence type="ECO:0000256" key="1">
    <source>
        <dbReference type="ARBA" id="ARBA00023157"/>
    </source>
</evidence>
<keyword evidence="1" id="KW-1015">Disulfide bond</keyword>
<dbReference type="PROSITE" id="PS50041">
    <property type="entry name" value="C_TYPE_LECTIN_2"/>
    <property type="match status" value="2"/>
</dbReference>
<keyword evidence="4" id="KW-1185">Reference proteome</keyword>
<protein>
    <recommendedName>
        <fullName evidence="2">C-type lectin domain-containing protein</fullName>
    </recommendedName>
</protein>
<dbReference type="InterPro" id="IPR050111">
    <property type="entry name" value="C-type_lectin/snaclec_domain"/>
</dbReference>
<gene>
    <name evidence="3" type="primary">HaOG202236</name>
    <name evidence="3" type="ORF">B5X24_HaOG202236</name>
</gene>
<reference evidence="3 4" key="1">
    <citation type="journal article" date="2017" name="BMC Biol.">
        <title>Genomic innovations, transcriptional plasticity and gene loss underlying the evolution and divergence of two highly polyphagous and invasive Helicoverpa pest species.</title>
        <authorList>
            <person name="Pearce S.L."/>
            <person name="Clarke D.F."/>
            <person name="East P.D."/>
            <person name="Elfekih S."/>
            <person name="Gordon K.H."/>
            <person name="Jermiin L.S."/>
            <person name="McGaughran A."/>
            <person name="Oakeshott J.G."/>
            <person name="Papanikolaou A."/>
            <person name="Perera O.P."/>
            <person name="Rane R.V."/>
            <person name="Richards S."/>
            <person name="Tay W.T."/>
            <person name="Walsh T.K."/>
            <person name="Anderson A."/>
            <person name="Anderson C.J."/>
            <person name="Asgari S."/>
            <person name="Board P.G."/>
            <person name="Bretschneider A."/>
            <person name="Campbell P.M."/>
            <person name="Chertemps T."/>
            <person name="Christeller J.T."/>
            <person name="Coppin C.W."/>
            <person name="Downes S.J."/>
            <person name="Duan G."/>
            <person name="Farnsworth C.A."/>
            <person name="Good R.T."/>
            <person name="Han L.B."/>
            <person name="Han Y.C."/>
            <person name="Hatje K."/>
            <person name="Horne I."/>
            <person name="Huang Y.P."/>
            <person name="Hughes D.S."/>
            <person name="Jacquin-Joly E."/>
            <person name="James W."/>
            <person name="Jhangiani S."/>
            <person name="Kollmar M."/>
            <person name="Kuwar S.S."/>
            <person name="Li S."/>
            <person name="Liu N.Y."/>
            <person name="Maibeche M.T."/>
            <person name="Miller J.R."/>
            <person name="Montagne N."/>
            <person name="Perry T."/>
            <person name="Qu J."/>
            <person name="Song S.V."/>
            <person name="Sutton G.G."/>
            <person name="Vogel H."/>
            <person name="Walenz B.P."/>
            <person name="Xu W."/>
            <person name="Zhang H.J."/>
            <person name="Zou Z."/>
            <person name="Batterham P."/>
            <person name="Edwards O.R."/>
            <person name="Feyereisen R."/>
            <person name="Gibbs R.A."/>
            <person name="Heckel D.G."/>
            <person name="McGrath A."/>
            <person name="Robin C."/>
            <person name="Scherer S.E."/>
            <person name="Worley K.C."/>
            <person name="Wu Y.D."/>
        </authorList>
    </citation>
    <scope>NUCLEOTIDE SEQUENCE [LARGE SCALE GENOMIC DNA]</scope>
    <source>
        <strain evidence="3">Harm_GR_Male_#8</strain>
        <tissue evidence="3">Whole organism</tissue>
    </source>
</reference>
<evidence type="ECO:0000259" key="2">
    <source>
        <dbReference type="PROSITE" id="PS50041"/>
    </source>
</evidence>
<dbReference type="EMBL" id="KZ149905">
    <property type="protein sequence ID" value="PZC78330.1"/>
    <property type="molecule type" value="Genomic_DNA"/>
</dbReference>
<organism evidence="3 4">
    <name type="scientific">Helicoverpa armigera</name>
    <name type="common">Cotton bollworm</name>
    <name type="synonym">Heliothis armigera</name>
    <dbReference type="NCBI Taxonomy" id="29058"/>
    <lineage>
        <taxon>Eukaryota</taxon>
        <taxon>Metazoa</taxon>
        <taxon>Ecdysozoa</taxon>
        <taxon>Arthropoda</taxon>
        <taxon>Hexapoda</taxon>
        <taxon>Insecta</taxon>
        <taxon>Pterygota</taxon>
        <taxon>Neoptera</taxon>
        <taxon>Endopterygota</taxon>
        <taxon>Lepidoptera</taxon>
        <taxon>Glossata</taxon>
        <taxon>Ditrysia</taxon>
        <taxon>Noctuoidea</taxon>
        <taxon>Noctuidae</taxon>
        <taxon>Heliothinae</taxon>
        <taxon>Helicoverpa</taxon>
    </lineage>
</organism>
<dbReference type="InterPro" id="IPR016187">
    <property type="entry name" value="CTDL_fold"/>
</dbReference>
<dbReference type="SMART" id="SM00034">
    <property type="entry name" value="CLECT"/>
    <property type="match status" value="2"/>
</dbReference>